<evidence type="ECO:0000313" key="9">
    <source>
        <dbReference type="EMBL" id="GMK55251.1"/>
    </source>
</evidence>
<evidence type="ECO:0000256" key="5">
    <source>
        <dbReference type="SAM" id="MobiDB-lite"/>
    </source>
</evidence>
<protein>
    <recommendedName>
        <fullName evidence="11">Abscisic acid G-protein coupled receptor-domain-containing protein</fullName>
    </recommendedName>
</protein>
<feature type="domain" description="Golgi pH regulator conserved" evidence="8">
    <location>
        <begin position="293"/>
        <end position="360"/>
    </location>
</feature>
<evidence type="ECO:0000256" key="6">
    <source>
        <dbReference type="SAM" id="Phobius"/>
    </source>
</evidence>
<dbReference type="AlphaFoldDB" id="A0AAD3Y9U0"/>
<dbReference type="Proteomes" id="UP001222932">
    <property type="component" value="Unassembled WGS sequence"/>
</dbReference>
<accession>A0AAD3Y9U0</accession>
<sequence>MEPATTRRSPILVDSAILVGARILLFLLARRFLQTLSPTLRELQKPDVPPLPTTQPLRTRPRSASALSGASVRSGPRTPAEQPSSLPDTEDEETSPASSYPGSPASARNLLPGTLSPEPSSRGGPSGVEMQHLGAKLQPRVIELSHSGPLPSAVGTKRVKRAARGLSRIARTLFAVCLAESMTLISIVVSHAVGILHAQARRVNFSVSLHILLALILIAVPLVQCLLCTYRSPRDSVSTKRSLSSLSLTSRVLISLLPFAIYIFLFTRIPPYITAVKPVDDEWAEGWEGGGWLESSLGRVVVLGVVVIAGLSGMGAVITAWDYLEQAAGTKRVVTDADVLQAERSLYRVRHDAQAKRDELERLAQSAPEPGGWMTRVFGTKTEAEASSLQAELKTLEVMEADISRSVAALRARHRAQGFRTTLKGTVYNVLGYIFAIYCVARLLLCAASLLSPFATSTTSDEPTKGNSNGDWISFVLALALSGLDADADVGRWSRTISLLFTGALVISSLAMVMRWLARVLRLTSRTVGAGFLLLTLGQLFAMYVISLLVQLRSSLPPPASPLEGFPANATISATGLGGNATEGVAAAAEAAVAAVVAAAASADDSLLRSLPDFRVFGRLFDAVFLLAALGTFVYRYVASKVSNDGDLYEALGR</sequence>
<feature type="compositionally biased region" description="Low complexity" evidence="5">
    <location>
        <begin position="95"/>
        <end position="107"/>
    </location>
</feature>
<dbReference type="PANTHER" id="PTHR15948:SF0">
    <property type="entry name" value="GOLGI PH REGULATOR A-RELATED"/>
    <property type="match status" value="1"/>
</dbReference>
<proteinExistence type="predicted"/>
<feature type="region of interest" description="Disordered" evidence="5">
    <location>
        <begin position="43"/>
        <end position="130"/>
    </location>
</feature>
<dbReference type="InterPro" id="IPR015672">
    <property type="entry name" value="GPHR/GTG"/>
</dbReference>
<reference evidence="9" key="1">
    <citation type="journal article" date="2023" name="BMC Genomics">
        <title>Chromosome-level genome assemblies of Cutaneotrichosporon spp. (Trichosporonales, Basidiomycota) reveal imbalanced evolution between nucleotide sequences and chromosome synteny.</title>
        <authorList>
            <person name="Kobayashi Y."/>
            <person name="Kayamori A."/>
            <person name="Aoki K."/>
            <person name="Shiwa Y."/>
            <person name="Matsutani M."/>
            <person name="Fujita N."/>
            <person name="Sugita T."/>
            <person name="Iwasaki W."/>
            <person name="Tanaka N."/>
            <person name="Takashima M."/>
        </authorList>
    </citation>
    <scope>NUCLEOTIDE SEQUENCE</scope>
    <source>
        <strain evidence="9">HIS016</strain>
    </source>
</reference>
<evidence type="ECO:0000256" key="1">
    <source>
        <dbReference type="ARBA" id="ARBA00004141"/>
    </source>
</evidence>
<name>A0AAD3Y9U0_9TREE</name>
<dbReference type="GO" id="GO:0016020">
    <property type="term" value="C:membrane"/>
    <property type="evidence" value="ECO:0007669"/>
    <property type="project" value="UniProtKB-SubCell"/>
</dbReference>
<feature type="transmembrane region" description="Helical" evidence="6">
    <location>
        <begin position="207"/>
        <end position="227"/>
    </location>
</feature>
<feature type="transmembrane region" description="Helical" evidence="6">
    <location>
        <begin position="173"/>
        <end position="195"/>
    </location>
</feature>
<feature type="transmembrane region" description="Helical" evidence="6">
    <location>
        <begin position="300"/>
        <end position="324"/>
    </location>
</feature>
<dbReference type="EMBL" id="BTCM01000002">
    <property type="protein sequence ID" value="GMK55251.1"/>
    <property type="molecule type" value="Genomic_DNA"/>
</dbReference>
<dbReference type="InterPro" id="IPR022535">
    <property type="entry name" value="Golgi_pH-regulator_cons_dom"/>
</dbReference>
<evidence type="ECO:0000256" key="3">
    <source>
        <dbReference type="ARBA" id="ARBA00022989"/>
    </source>
</evidence>
<dbReference type="Pfam" id="PF12430">
    <property type="entry name" value="ABA_GPCR"/>
    <property type="match status" value="1"/>
</dbReference>
<comment type="subcellular location">
    <subcellularLocation>
        <location evidence="1">Membrane</location>
        <topology evidence="1">Multi-pass membrane protein</topology>
    </subcellularLocation>
</comment>
<organism evidence="9 10">
    <name type="scientific">Cutaneotrichosporon spelunceum</name>
    <dbReference type="NCBI Taxonomy" id="1672016"/>
    <lineage>
        <taxon>Eukaryota</taxon>
        <taxon>Fungi</taxon>
        <taxon>Dikarya</taxon>
        <taxon>Basidiomycota</taxon>
        <taxon>Agaricomycotina</taxon>
        <taxon>Tremellomycetes</taxon>
        <taxon>Trichosporonales</taxon>
        <taxon>Trichosporonaceae</taxon>
        <taxon>Cutaneotrichosporon</taxon>
    </lineage>
</organism>
<keyword evidence="2 6" id="KW-0812">Transmembrane</keyword>
<feature type="transmembrane region" description="Helical" evidence="6">
    <location>
        <begin position="616"/>
        <end position="638"/>
    </location>
</feature>
<feature type="transmembrane region" description="Helical" evidence="6">
    <location>
        <begin position="248"/>
        <end position="269"/>
    </location>
</feature>
<evidence type="ECO:0000259" key="7">
    <source>
        <dbReference type="Pfam" id="PF12430"/>
    </source>
</evidence>
<evidence type="ECO:0000256" key="2">
    <source>
        <dbReference type="ARBA" id="ARBA00022692"/>
    </source>
</evidence>
<comment type="caution">
    <text evidence="9">The sequence shown here is derived from an EMBL/GenBank/DDBJ whole genome shotgun (WGS) entry which is preliminary data.</text>
</comment>
<evidence type="ECO:0000259" key="8">
    <source>
        <dbReference type="Pfam" id="PF12537"/>
    </source>
</evidence>
<keyword evidence="3 6" id="KW-1133">Transmembrane helix</keyword>
<dbReference type="InterPro" id="IPR025969">
    <property type="entry name" value="ABA_GPCR_dom"/>
</dbReference>
<keyword evidence="10" id="KW-1185">Reference proteome</keyword>
<evidence type="ECO:0008006" key="11">
    <source>
        <dbReference type="Google" id="ProtNLM"/>
    </source>
</evidence>
<feature type="domain" description="Abscisic acid G-protein coupled receptor-like" evidence="7">
    <location>
        <begin position="421"/>
        <end position="640"/>
    </location>
</feature>
<evidence type="ECO:0000313" key="10">
    <source>
        <dbReference type="Proteomes" id="UP001222932"/>
    </source>
</evidence>
<dbReference type="PANTHER" id="PTHR15948">
    <property type="entry name" value="G-PROTEIN COUPLED RECEPTOR 89-RELATED"/>
    <property type="match status" value="1"/>
</dbReference>
<feature type="transmembrane region" description="Helical" evidence="6">
    <location>
        <begin position="430"/>
        <end position="452"/>
    </location>
</feature>
<feature type="transmembrane region" description="Helical" evidence="6">
    <location>
        <begin position="530"/>
        <end position="550"/>
    </location>
</feature>
<reference evidence="9" key="2">
    <citation type="submission" date="2023-06" db="EMBL/GenBank/DDBJ databases">
        <authorList>
            <person name="Kobayashi Y."/>
            <person name="Kayamori A."/>
            <person name="Aoki K."/>
            <person name="Shiwa Y."/>
            <person name="Fujita N."/>
            <person name="Sugita T."/>
            <person name="Iwasaki W."/>
            <person name="Tanaka N."/>
            <person name="Takashima M."/>
        </authorList>
    </citation>
    <scope>NUCLEOTIDE SEQUENCE</scope>
    <source>
        <strain evidence="9">HIS016</strain>
    </source>
</reference>
<feature type="transmembrane region" description="Helical" evidence="6">
    <location>
        <begin position="497"/>
        <end position="518"/>
    </location>
</feature>
<feature type="transmembrane region" description="Helical" evidence="6">
    <location>
        <begin position="12"/>
        <end position="33"/>
    </location>
</feature>
<dbReference type="Pfam" id="PF12537">
    <property type="entry name" value="GPHR_N"/>
    <property type="match status" value="1"/>
</dbReference>
<keyword evidence="4 6" id="KW-0472">Membrane</keyword>
<gene>
    <name evidence="9" type="ORF">CspeluHIS016_0203070</name>
</gene>
<evidence type="ECO:0000256" key="4">
    <source>
        <dbReference type="ARBA" id="ARBA00023136"/>
    </source>
</evidence>